<evidence type="ECO:0000313" key="2">
    <source>
        <dbReference type="EMBL" id="KKM25718.1"/>
    </source>
</evidence>
<name>A0A0F9KUD2_9ZZZZ</name>
<feature type="transmembrane region" description="Helical" evidence="1">
    <location>
        <begin position="24"/>
        <end position="49"/>
    </location>
</feature>
<keyword evidence="1" id="KW-1133">Transmembrane helix</keyword>
<evidence type="ECO:0000256" key="1">
    <source>
        <dbReference type="SAM" id="Phobius"/>
    </source>
</evidence>
<comment type="caution">
    <text evidence="2">The sequence shown here is derived from an EMBL/GenBank/DDBJ whole genome shotgun (WGS) entry which is preliminary data.</text>
</comment>
<reference evidence="2" key="1">
    <citation type="journal article" date="2015" name="Nature">
        <title>Complex archaea that bridge the gap between prokaryotes and eukaryotes.</title>
        <authorList>
            <person name="Spang A."/>
            <person name="Saw J.H."/>
            <person name="Jorgensen S.L."/>
            <person name="Zaremba-Niedzwiedzka K."/>
            <person name="Martijn J."/>
            <person name="Lind A.E."/>
            <person name="van Eijk R."/>
            <person name="Schleper C."/>
            <person name="Guy L."/>
            <person name="Ettema T.J."/>
        </authorList>
    </citation>
    <scope>NUCLEOTIDE SEQUENCE</scope>
</reference>
<accession>A0A0F9KUD2</accession>
<organism evidence="2">
    <name type="scientific">marine sediment metagenome</name>
    <dbReference type="NCBI Taxonomy" id="412755"/>
    <lineage>
        <taxon>unclassified sequences</taxon>
        <taxon>metagenomes</taxon>
        <taxon>ecological metagenomes</taxon>
    </lineage>
</organism>
<dbReference type="EMBL" id="LAZR01012658">
    <property type="protein sequence ID" value="KKM25718.1"/>
    <property type="molecule type" value="Genomic_DNA"/>
</dbReference>
<protein>
    <submittedName>
        <fullName evidence="2">Uncharacterized protein</fullName>
    </submittedName>
</protein>
<keyword evidence="1" id="KW-0472">Membrane</keyword>
<proteinExistence type="predicted"/>
<gene>
    <name evidence="2" type="ORF">LCGC14_1592180</name>
</gene>
<keyword evidence="1" id="KW-0812">Transmembrane</keyword>
<sequence length="53" mass="5592">MNLASLIMPLQITAVDGAGFPIQLLALLATAAMNLTLWLTLVAGITWIVRNVG</sequence>
<dbReference type="AlphaFoldDB" id="A0A0F9KUD2"/>